<comment type="subcellular location">
    <subcellularLocation>
        <location evidence="1">Cell membrane</location>
        <topology evidence="1">Single-pass membrane protein</topology>
    </subcellularLocation>
    <subcellularLocation>
        <location evidence="2">Membrane</location>
        <topology evidence="2">Single-pass type I membrane protein</topology>
    </subcellularLocation>
</comment>
<evidence type="ECO:0000256" key="14">
    <source>
        <dbReference type="ARBA" id="ARBA00022777"/>
    </source>
</evidence>
<evidence type="ECO:0000256" key="4">
    <source>
        <dbReference type="ARBA" id="ARBA00012513"/>
    </source>
</evidence>
<evidence type="ECO:0000256" key="15">
    <source>
        <dbReference type="ARBA" id="ARBA00022840"/>
    </source>
</evidence>
<dbReference type="Gene3D" id="3.30.200.20">
    <property type="entry name" value="Phosphorylase Kinase, domain 1"/>
    <property type="match status" value="1"/>
</dbReference>
<keyword evidence="7" id="KW-0597">Phosphoprotein</keyword>
<evidence type="ECO:0000256" key="2">
    <source>
        <dbReference type="ARBA" id="ARBA00004479"/>
    </source>
</evidence>
<evidence type="ECO:0000256" key="7">
    <source>
        <dbReference type="ARBA" id="ARBA00022553"/>
    </source>
</evidence>
<keyword evidence="16 23" id="KW-1133">Transmembrane helix</keyword>
<keyword evidence="8" id="KW-0433">Leucine-rich repeat</keyword>
<evidence type="ECO:0000256" key="5">
    <source>
        <dbReference type="ARBA" id="ARBA00022475"/>
    </source>
</evidence>
<keyword evidence="9" id="KW-0808">Transferase</keyword>
<protein>
    <recommendedName>
        <fullName evidence="4">non-specific serine/threonine protein kinase</fullName>
        <ecNumber evidence="4">2.7.11.1</ecNumber>
    </recommendedName>
</protein>
<dbReference type="InterPro" id="IPR017441">
    <property type="entry name" value="Protein_kinase_ATP_BS"/>
</dbReference>
<dbReference type="FunFam" id="3.30.200.20:FF:000432">
    <property type="entry name" value="LRR receptor-like serine/threonine-protein kinase EFR"/>
    <property type="match status" value="1"/>
</dbReference>
<dbReference type="InterPro" id="IPR011009">
    <property type="entry name" value="Kinase-like_dom_sf"/>
</dbReference>
<evidence type="ECO:0000256" key="1">
    <source>
        <dbReference type="ARBA" id="ARBA00004162"/>
    </source>
</evidence>
<dbReference type="Pfam" id="PF00560">
    <property type="entry name" value="LRR_1"/>
    <property type="match status" value="6"/>
</dbReference>
<dbReference type="InterPro" id="IPR001611">
    <property type="entry name" value="Leu-rich_rpt"/>
</dbReference>
<evidence type="ECO:0000256" key="21">
    <source>
        <dbReference type="ARBA" id="ARBA00048679"/>
    </source>
</evidence>
<evidence type="ECO:0000256" key="11">
    <source>
        <dbReference type="ARBA" id="ARBA00022729"/>
    </source>
</evidence>
<evidence type="ECO:0000256" key="16">
    <source>
        <dbReference type="ARBA" id="ARBA00022989"/>
    </source>
</evidence>
<evidence type="ECO:0000256" key="3">
    <source>
        <dbReference type="ARBA" id="ARBA00008684"/>
    </source>
</evidence>
<dbReference type="InterPro" id="IPR013210">
    <property type="entry name" value="LRR_N_plant-typ"/>
</dbReference>
<evidence type="ECO:0000256" key="17">
    <source>
        <dbReference type="ARBA" id="ARBA00023136"/>
    </source>
</evidence>
<dbReference type="FunFam" id="3.80.10.10:FF:000095">
    <property type="entry name" value="LRR receptor-like serine/threonine-protein kinase GSO1"/>
    <property type="match status" value="1"/>
</dbReference>
<keyword evidence="10 23" id="KW-0812">Transmembrane</keyword>
<dbReference type="FunFam" id="1.10.510.10:FF:000358">
    <property type="entry name" value="Putative leucine-rich repeat receptor-like serine/threonine-protein kinase"/>
    <property type="match status" value="1"/>
</dbReference>
<evidence type="ECO:0000256" key="20">
    <source>
        <dbReference type="ARBA" id="ARBA00047899"/>
    </source>
</evidence>
<comment type="catalytic activity">
    <reaction evidence="21">
        <text>L-seryl-[protein] + ATP = O-phospho-L-seryl-[protein] + ADP + H(+)</text>
        <dbReference type="Rhea" id="RHEA:17989"/>
        <dbReference type="Rhea" id="RHEA-COMP:9863"/>
        <dbReference type="Rhea" id="RHEA-COMP:11604"/>
        <dbReference type="ChEBI" id="CHEBI:15378"/>
        <dbReference type="ChEBI" id="CHEBI:29999"/>
        <dbReference type="ChEBI" id="CHEBI:30616"/>
        <dbReference type="ChEBI" id="CHEBI:83421"/>
        <dbReference type="ChEBI" id="CHEBI:456216"/>
        <dbReference type="EC" id="2.7.11.1"/>
    </reaction>
</comment>
<feature type="binding site" evidence="22">
    <location>
        <position position="734"/>
    </location>
    <ligand>
        <name>ATP</name>
        <dbReference type="ChEBI" id="CHEBI:30616"/>
    </ligand>
</feature>
<evidence type="ECO:0000256" key="12">
    <source>
        <dbReference type="ARBA" id="ARBA00022737"/>
    </source>
</evidence>
<feature type="domain" description="Protein kinase" evidence="24">
    <location>
        <begin position="705"/>
        <end position="1009"/>
    </location>
</feature>
<dbReference type="InterPro" id="IPR008271">
    <property type="entry name" value="Ser/Thr_kinase_AS"/>
</dbReference>
<dbReference type="InterPro" id="IPR001245">
    <property type="entry name" value="Ser-Thr/Tyr_kinase_cat_dom"/>
</dbReference>
<dbReference type="PROSITE" id="PS50011">
    <property type="entry name" value="PROTEIN_KINASE_DOM"/>
    <property type="match status" value="1"/>
</dbReference>
<evidence type="ECO:0000313" key="25">
    <source>
        <dbReference type="EMBL" id="KAG8379727.1"/>
    </source>
</evidence>
<evidence type="ECO:0000256" key="10">
    <source>
        <dbReference type="ARBA" id="ARBA00022692"/>
    </source>
</evidence>
<dbReference type="Pfam" id="PF07714">
    <property type="entry name" value="PK_Tyr_Ser-Thr"/>
    <property type="match status" value="1"/>
</dbReference>
<dbReference type="InterPro" id="IPR050647">
    <property type="entry name" value="Plant_LRR-RLKs"/>
</dbReference>
<dbReference type="EMBL" id="WHWC01000007">
    <property type="protein sequence ID" value="KAG8379727.1"/>
    <property type="molecule type" value="Genomic_DNA"/>
</dbReference>
<feature type="transmembrane region" description="Helical" evidence="23">
    <location>
        <begin position="651"/>
        <end position="671"/>
    </location>
</feature>
<keyword evidence="19" id="KW-0325">Glycoprotein</keyword>
<dbReference type="SUPFAM" id="SSF52058">
    <property type="entry name" value="L domain-like"/>
    <property type="match status" value="2"/>
</dbReference>
<accession>A0AAV6XI76</accession>
<dbReference type="GO" id="GO:0051707">
    <property type="term" value="P:response to other organism"/>
    <property type="evidence" value="ECO:0007669"/>
    <property type="project" value="UniProtKB-ARBA"/>
</dbReference>
<dbReference type="AlphaFoldDB" id="A0AAV6XI76"/>
<evidence type="ECO:0000256" key="22">
    <source>
        <dbReference type="PROSITE-ProRule" id="PRU10141"/>
    </source>
</evidence>
<keyword evidence="15 22" id="KW-0067">ATP-binding</keyword>
<dbReference type="GO" id="GO:0033612">
    <property type="term" value="F:receptor serine/threonine kinase binding"/>
    <property type="evidence" value="ECO:0007669"/>
    <property type="project" value="TreeGrafter"/>
</dbReference>
<keyword evidence="26" id="KW-1185">Reference proteome</keyword>
<dbReference type="Pfam" id="PF13855">
    <property type="entry name" value="LRR_8"/>
    <property type="match status" value="1"/>
</dbReference>
<evidence type="ECO:0000256" key="9">
    <source>
        <dbReference type="ARBA" id="ARBA00022679"/>
    </source>
</evidence>
<evidence type="ECO:0000256" key="23">
    <source>
        <dbReference type="SAM" id="Phobius"/>
    </source>
</evidence>
<dbReference type="GO" id="GO:0006952">
    <property type="term" value="P:defense response"/>
    <property type="evidence" value="ECO:0007669"/>
    <property type="project" value="UniProtKB-ARBA"/>
</dbReference>
<dbReference type="Gene3D" id="1.10.510.10">
    <property type="entry name" value="Transferase(Phosphotransferase) domain 1"/>
    <property type="match status" value="1"/>
</dbReference>
<dbReference type="FunFam" id="3.80.10.10:FF:000288">
    <property type="entry name" value="LRR receptor-like serine/threonine-protein kinase EFR"/>
    <property type="match status" value="1"/>
</dbReference>
<dbReference type="PROSITE" id="PS00107">
    <property type="entry name" value="PROTEIN_KINASE_ATP"/>
    <property type="match status" value="1"/>
</dbReference>
<dbReference type="PANTHER" id="PTHR48056">
    <property type="entry name" value="LRR RECEPTOR-LIKE SERINE/THREONINE-PROTEIN KINASE-RELATED"/>
    <property type="match status" value="1"/>
</dbReference>
<dbReference type="PANTHER" id="PTHR48056:SF89">
    <property type="entry name" value="OS06G0585982 PROTEIN"/>
    <property type="match status" value="1"/>
</dbReference>
<reference evidence="25" key="1">
    <citation type="submission" date="2019-10" db="EMBL/GenBank/DDBJ databases">
        <authorList>
            <person name="Zhang R."/>
            <person name="Pan Y."/>
            <person name="Wang J."/>
            <person name="Ma R."/>
            <person name="Yu S."/>
        </authorList>
    </citation>
    <scope>NUCLEOTIDE SEQUENCE</scope>
    <source>
        <strain evidence="25">LA-IB0</strain>
        <tissue evidence="25">Leaf</tissue>
    </source>
</reference>
<dbReference type="InterPro" id="IPR000719">
    <property type="entry name" value="Prot_kinase_dom"/>
</dbReference>
<dbReference type="EC" id="2.7.11.1" evidence="4"/>
<evidence type="ECO:0000259" key="24">
    <source>
        <dbReference type="PROSITE" id="PS50011"/>
    </source>
</evidence>
<dbReference type="GO" id="GO:0005524">
    <property type="term" value="F:ATP binding"/>
    <property type="evidence" value="ECO:0007669"/>
    <property type="project" value="UniProtKB-UniRule"/>
</dbReference>
<keyword evidence="14" id="KW-0418">Kinase</keyword>
<dbReference type="SUPFAM" id="SSF56112">
    <property type="entry name" value="Protein kinase-like (PK-like)"/>
    <property type="match status" value="1"/>
</dbReference>
<keyword evidence="17 23" id="KW-0472">Membrane</keyword>
<evidence type="ECO:0000256" key="8">
    <source>
        <dbReference type="ARBA" id="ARBA00022614"/>
    </source>
</evidence>
<dbReference type="GO" id="GO:0005886">
    <property type="term" value="C:plasma membrane"/>
    <property type="evidence" value="ECO:0007669"/>
    <property type="project" value="UniProtKB-SubCell"/>
</dbReference>
<dbReference type="InterPro" id="IPR003591">
    <property type="entry name" value="Leu-rich_rpt_typical-subtyp"/>
</dbReference>
<organism evidence="25 26">
    <name type="scientific">Buddleja alternifolia</name>
    <dbReference type="NCBI Taxonomy" id="168488"/>
    <lineage>
        <taxon>Eukaryota</taxon>
        <taxon>Viridiplantae</taxon>
        <taxon>Streptophyta</taxon>
        <taxon>Embryophyta</taxon>
        <taxon>Tracheophyta</taxon>
        <taxon>Spermatophyta</taxon>
        <taxon>Magnoliopsida</taxon>
        <taxon>eudicotyledons</taxon>
        <taxon>Gunneridae</taxon>
        <taxon>Pentapetalae</taxon>
        <taxon>asterids</taxon>
        <taxon>lamiids</taxon>
        <taxon>Lamiales</taxon>
        <taxon>Scrophulariaceae</taxon>
        <taxon>Buddlejeae</taxon>
        <taxon>Buddleja</taxon>
    </lineage>
</organism>
<name>A0AAV6XI76_9LAMI</name>
<dbReference type="Pfam" id="PF08263">
    <property type="entry name" value="LRRNT_2"/>
    <property type="match status" value="1"/>
</dbReference>
<sequence length="1014" mass="110788">MMIRMTNTSIVQLLIFYFFYSAITPALCLNNETDLLALLAFKDNIIDPRGALDSWKLNETVHYCSWKGISCGSKHVNRVVSIDLDSQGLVGSLSPHIGNLSFLRNIILINNSFHGEIPQELGRLRRLEYLEFSNNTFDGGIPSNLSQCPNIYYLNVIDNKLTGIIPPELSSLKKLAYLGLSDNNLPGTIPPFLGNLTSLKMLSLSNCGLQGEIPVSLARLKNLRALMLGLNNLIGTIPIGLFNISTIETFDMFSNKLQETLPSDIGNTLPNLIHIGLGENNFTGVIPVSLSNASFLQYIHLSANSFTGPMPKHLDRLSDLEWLSICSTNVEDDISFISSLTNCTRLTDLEILDNLLSGSLPNSIANLTTQLARMSMSINRIHGTIPSGIGNLIGLDTLYLHSNLLSGPIPSSIGELTRLQELDLGDNRLTNELPFSLGNLTSLSTLFMASNNISGSIPHSLINCSKLFVLDLSFNNLSGPIPREILGLSSISVYVDLSSNALSGSIPSEVGSLRNLGALVLSNNRLSGLVPSTISNCISLERLYLDGNLFHGEIPRGLSVLTGLIDLDLSRNNFSGPIPSFLGDLHLIQLNLSHNILQGSVPTKGIFGNETAISLEGNIDLCGGIPELRLPPCSSTNDSKRTKKSYNLLKVFIPIAVFGSIFIVLCLYVLIRWKTKSRKSLYSSSYDSKFQRLSYGDLLRATSEFSEVNLIGSGKFGTVYKGSLNDGNLIVAVKVLNLQVRGAFKSFMRECKALRGARHRNLLKILSICMGIDFQGNDFTALVYPFKANGSLEEWLHQNITEAEDENIRYLTLMQRLNIAIDIASGVEYLHDGMGSAAIIHGDLKPSNILLDDDMTAHVGDFGLAKVISNISSSFAADNETNSMAIKGTIGYIPPEYGMVGAISTQGDVYSYGILLLEMFTNMRPTSDALNDHENLHKFVATHLSSCTIDIVDPLFMTTEGETMNDITIKDCVASILRIGVACSSELPQDRMSMADVVIELQRIRAAFLPQRLS</sequence>
<proteinExistence type="inferred from homology"/>
<evidence type="ECO:0000313" key="26">
    <source>
        <dbReference type="Proteomes" id="UP000826271"/>
    </source>
</evidence>
<keyword evidence="13 22" id="KW-0547">Nucleotide-binding</keyword>
<comment type="catalytic activity">
    <reaction evidence="20">
        <text>L-threonyl-[protein] + ATP = O-phospho-L-threonyl-[protein] + ADP + H(+)</text>
        <dbReference type="Rhea" id="RHEA:46608"/>
        <dbReference type="Rhea" id="RHEA-COMP:11060"/>
        <dbReference type="Rhea" id="RHEA-COMP:11605"/>
        <dbReference type="ChEBI" id="CHEBI:15378"/>
        <dbReference type="ChEBI" id="CHEBI:30013"/>
        <dbReference type="ChEBI" id="CHEBI:30616"/>
        <dbReference type="ChEBI" id="CHEBI:61977"/>
        <dbReference type="ChEBI" id="CHEBI:456216"/>
        <dbReference type="EC" id="2.7.11.1"/>
    </reaction>
</comment>
<dbReference type="Gene3D" id="3.80.10.10">
    <property type="entry name" value="Ribonuclease Inhibitor"/>
    <property type="match status" value="2"/>
</dbReference>
<keyword evidence="5" id="KW-1003">Cell membrane</keyword>
<evidence type="ECO:0000256" key="19">
    <source>
        <dbReference type="ARBA" id="ARBA00023180"/>
    </source>
</evidence>
<comment type="caution">
    <text evidence="25">The sequence shown here is derived from an EMBL/GenBank/DDBJ whole genome shotgun (WGS) entry which is preliminary data.</text>
</comment>
<dbReference type="Proteomes" id="UP000826271">
    <property type="component" value="Unassembled WGS sequence"/>
</dbReference>
<keyword evidence="18" id="KW-0675">Receptor</keyword>
<keyword evidence="12" id="KW-0677">Repeat</keyword>
<keyword evidence="11" id="KW-0732">Signal</keyword>
<dbReference type="SMART" id="SM00220">
    <property type="entry name" value="S_TKc"/>
    <property type="match status" value="1"/>
</dbReference>
<dbReference type="PROSITE" id="PS00108">
    <property type="entry name" value="PROTEIN_KINASE_ST"/>
    <property type="match status" value="1"/>
</dbReference>
<comment type="similarity">
    <text evidence="3">Belongs to the protein kinase superfamily. Ser/Thr protein kinase family.</text>
</comment>
<evidence type="ECO:0000256" key="13">
    <source>
        <dbReference type="ARBA" id="ARBA00022741"/>
    </source>
</evidence>
<evidence type="ECO:0000256" key="18">
    <source>
        <dbReference type="ARBA" id="ARBA00023170"/>
    </source>
</evidence>
<evidence type="ECO:0000256" key="6">
    <source>
        <dbReference type="ARBA" id="ARBA00022527"/>
    </source>
</evidence>
<dbReference type="InterPro" id="IPR032675">
    <property type="entry name" value="LRR_dom_sf"/>
</dbReference>
<dbReference type="GO" id="GO:0004674">
    <property type="term" value="F:protein serine/threonine kinase activity"/>
    <property type="evidence" value="ECO:0007669"/>
    <property type="project" value="UniProtKB-KW"/>
</dbReference>
<dbReference type="SMART" id="SM00369">
    <property type="entry name" value="LRR_TYP"/>
    <property type="match status" value="8"/>
</dbReference>
<gene>
    <name evidence="25" type="ORF">BUALT_Bualt07G0119500</name>
</gene>
<keyword evidence="6" id="KW-0723">Serine/threonine-protein kinase</keyword>